<dbReference type="Proteomes" id="UP000191988">
    <property type="component" value="Unassembled WGS sequence"/>
</dbReference>
<evidence type="ECO:0000256" key="1">
    <source>
        <dbReference type="ARBA" id="ARBA00000085"/>
    </source>
</evidence>
<sequence length="445" mass="47944">MSSLKNRITALMIVSIIAVIALATFVADRTLQPPPPDATIEPLARSLAFAVTMAERDPSLQQPGYFQIEQRPPQGDLDGMLSEFLEKALARVGEPRTAVVIRSPGNPAPVAAIALEKGGWLVAEIPHMGPPPGGWKIFGMWIGLIILGSAAVSIFAASKITRPLDMLENAAASIGPDGSLPHLPETGPGEIRATARALNELATRLKAAMESRMRLVAAAGHDLRTPMTRMRLRAEFIENDEERAKWLADLEELDAIADSAILLVREEVSQDSVKTIDIGTLLSEIVSDVSDLGHAGAIDFIEPEAAMTIKAAPLALKRALRNLILNAVTHGKKAHIDLTGDESEIVVTIRDEGPGIPQELIGRVFEPFFRVDLARRKSTPGVGLGLAIAREIIERFGGSIELVNDLPAGLIQTVRLIRFEGASSTQPSSDSGYRHRKVNDREAKV</sequence>
<dbReference type="SUPFAM" id="SSF47384">
    <property type="entry name" value="Homodimeric domain of signal transducing histidine kinase"/>
    <property type="match status" value="1"/>
</dbReference>
<dbReference type="PANTHER" id="PTHR44936">
    <property type="entry name" value="SENSOR PROTEIN CREC"/>
    <property type="match status" value="1"/>
</dbReference>
<dbReference type="CDD" id="cd06225">
    <property type="entry name" value="HAMP"/>
    <property type="match status" value="1"/>
</dbReference>
<dbReference type="Pfam" id="PF02518">
    <property type="entry name" value="HATPase_c"/>
    <property type="match status" value="1"/>
</dbReference>
<evidence type="ECO:0000256" key="10">
    <source>
        <dbReference type="ARBA" id="ARBA00022777"/>
    </source>
</evidence>
<dbReference type="InterPro" id="IPR005467">
    <property type="entry name" value="His_kinase_dom"/>
</dbReference>
<dbReference type="PANTHER" id="PTHR44936:SF5">
    <property type="entry name" value="SENSOR HISTIDINE KINASE ENVZ"/>
    <property type="match status" value="1"/>
</dbReference>
<keyword evidence="14 16" id="KW-0472">Membrane</keyword>
<dbReference type="InterPro" id="IPR050980">
    <property type="entry name" value="2C_sensor_his_kinase"/>
</dbReference>
<feature type="domain" description="Histidine kinase" evidence="17">
    <location>
        <begin position="218"/>
        <end position="420"/>
    </location>
</feature>
<dbReference type="Gene3D" id="1.10.287.130">
    <property type="match status" value="1"/>
</dbReference>
<evidence type="ECO:0000256" key="13">
    <source>
        <dbReference type="ARBA" id="ARBA00023012"/>
    </source>
</evidence>
<dbReference type="InterPro" id="IPR003661">
    <property type="entry name" value="HisK_dim/P_dom"/>
</dbReference>
<evidence type="ECO:0000256" key="14">
    <source>
        <dbReference type="ARBA" id="ARBA00023136"/>
    </source>
</evidence>
<comment type="catalytic activity">
    <reaction evidence="1">
        <text>ATP + protein L-histidine = ADP + protein N-phospho-L-histidine.</text>
        <dbReference type="EC" id="2.7.13.3"/>
    </reaction>
</comment>
<keyword evidence="11" id="KW-0067">ATP-binding</keyword>
<dbReference type="Gene3D" id="3.30.565.10">
    <property type="entry name" value="Histidine kinase-like ATPase, C-terminal domain"/>
    <property type="match status" value="1"/>
</dbReference>
<protein>
    <recommendedName>
        <fullName evidence="3">histidine kinase</fullName>
        <ecNumber evidence="3">2.7.13.3</ecNumber>
    </recommendedName>
</protein>
<keyword evidence="5" id="KW-0997">Cell inner membrane</keyword>
<gene>
    <name evidence="19" type="ORF">AGR3A_pa40008</name>
</gene>
<dbReference type="GO" id="GO:0005886">
    <property type="term" value="C:plasma membrane"/>
    <property type="evidence" value="ECO:0007669"/>
    <property type="project" value="UniProtKB-SubCell"/>
</dbReference>
<dbReference type="RefSeq" id="WP_052114349.1">
    <property type="nucleotide sequence ID" value="NZ_LT009725.1"/>
</dbReference>
<dbReference type="InterPro" id="IPR003660">
    <property type="entry name" value="HAMP_dom"/>
</dbReference>
<dbReference type="PROSITE" id="PS50109">
    <property type="entry name" value="HIS_KIN"/>
    <property type="match status" value="1"/>
</dbReference>
<dbReference type="AlphaFoldDB" id="A0A1S7S8Z5"/>
<evidence type="ECO:0000256" key="16">
    <source>
        <dbReference type="SAM" id="Phobius"/>
    </source>
</evidence>
<dbReference type="InterPro" id="IPR004358">
    <property type="entry name" value="Sig_transdc_His_kin-like_C"/>
</dbReference>
<dbReference type="InterPro" id="IPR036097">
    <property type="entry name" value="HisK_dim/P_sf"/>
</dbReference>
<feature type="transmembrane region" description="Helical" evidence="16">
    <location>
        <begin position="7"/>
        <end position="27"/>
    </location>
</feature>
<evidence type="ECO:0000256" key="5">
    <source>
        <dbReference type="ARBA" id="ARBA00022519"/>
    </source>
</evidence>
<keyword evidence="9" id="KW-0547">Nucleotide-binding</keyword>
<evidence type="ECO:0000256" key="7">
    <source>
        <dbReference type="ARBA" id="ARBA00022679"/>
    </source>
</evidence>
<evidence type="ECO:0000256" key="4">
    <source>
        <dbReference type="ARBA" id="ARBA00022475"/>
    </source>
</evidence>
<keyword evidence="4" id="KW-1003">Cell membrane</keyword>
<evidence type="ECO:0000256" key="2">
    <source>
        <dbReference type="ARBA" id="ARBA00004429"/>
    </source>
</evidence>
<keyword evidence="20" id="KW-1185">Reference proteome</keyword>
<evidence type="ECO:0000313" key="20">
    <source>
        <dbReference type="Proteomes" id="UP000191988"/>
    </source>
</evidence>
<comment type="subcellular location">
    <subcellularLocation>
        <location evidence="2">Cell inner membrane</location>
        <topology evidence="2">Multi-pass membrane protein</topology>
    </subcellularLocation>
</comment>
<dbReference type="PROSITE" id="PS50885">
    <property type="entry name" value="HAMP"/>
    <property type="match status" value="1"/>
</dbReference>
<keyword evidence="12 16" id="KW-1133">Transmembrane helix</keyword>
<dbReference type="GO" id="GO:0000155">
    <property type="term" value="F:phosphorelay sensor kinase activity"/>
    <property type="evidence" value="ECO:0007669"/>
    <property type="project" value="InterPro"/>
</dbReference>
<name>A0A1S7S8Z5_9HYPH</name>
<evidence type="ECO:0000256" key="3">
    <source>
        <dbReference type="ARBA" id="ARBA00012438"/>
    </source>
</evidence>
<evidence type="ECO:0000256" key="9">
    <source>
        <dbReference type="ARBA" id="ARBA00022741"/>
    </source>
</evidence>
<evidence type="ECO:0000313" key="19">
    <source>
        <dbReference type="EMBL" id="CUX64730.1"/>
    </source>
</evidence>
<reference evidence="20" key="1">
    <citation type="submission" date="2016-01" db="EMBL/GenBank/DDBJ databases">
        <authorList>
            <person name="Regsiter A."/>
            <person name="william w."/>
        </authorList>
    </citation>
    <scope>NUCLEOTIDE SEQUENCE [LARGE SCALE GENOMIC DNA]</scope>
    <source>
        <strain evidence="20">CFBP 6623</strain>
    </source>
</reference>
<dbReference type="InterPro" id="IPR003594">
    <property type="entry name" value="HATPase_dom"/>
</dbReference>
<evidence type="ECO:0000256" key="15">
    <source>
        <dbReference type="SAM" id="MobiDB-lite"/>
    </source>
</evidence>
<keyword evidence="6" id="KW-0597">Phosphoprotein</keyword>
<feature type="domain" description="HAMP" evidence="18">
    <location>
        <begin position="158"/>
        <end position="210"/>
    </location>
</feature>
<keyword evidence="10 19" id="KW-0418">Kinase</keyword>
<dbReference type="SMART" id="SM00387">
    <property type="entry name" value="HATPase_c"/>
    <property type="match status" value="1"/>
</dbReference>
<organism evidence="19 20">
    <name type="scientific">Agrobacterium tomkonis CFBP 6623</name>
    <dbReference type="NCBI Taxonomy" id="1183432"/>
    <lineage>
        <taxon>Bacteria</taxon>
        <taxon>Pseudomonadati</taxon>
        <taxon>Pseudomonadota</taxon>
        <taxon>Alphaproteobacteria</taxon>
        <taxon>Hyphomicrobiales</taxon>
        <taxon>Rhizobiaceae</taxon>
        <taxon>Rhizobium/Agrobacterium group</taxon>
        <taxon>Agrobacterium</taxon>
        <taxon>Agrobacterium tumefaciens complex</taxon>
    </lineage>
</organism>
<evidence type="ECO:0000256" key="12">
    <source>
        <dbReference type="ARBA" id="ARBA00022989"/>
    </source>
</evidence>
<evidence type="ECO:0000259" key="18">
    <source>
        <dbReference type="PROSITE" id="PS50885"/>
    </source>
</evidence>
<keyword evidence="8 16" id="KW-0812">Transmembrane</keyword>
<keyword evidence="7" id="KW-0808">Transferase</keyword>
<accession>A0A1S7S8Z5</accession>
<dbReference type="SUPFAM" id="SSF55874">
    <property type="entry name" value="ATPase domain of HSP90 chaperone/DNA topoisomerase II/histidine kinase"/>
    <property type="match status" value="1"/>
</dbReference>
<dbReference type="SMART" id="SM00304">
    <property type="entry name" value="HAMP"/>
    <property type="match status" value="1"/>
</dbReference>
<feature type="transmembrane region" description="Helical" evidence="16">
    <location>
        <begin position="138"/>
        <end position="157"/>
    </location>
</feature>
<keyword evidence="13" id="KW-0902">Two-component regulatory system</keyword>
<proteinExistence type="predicted"/>
<dbReference type="STRING" id="1183432.AGR3A_pa40008"/>
<dbReference type="GO" id="GO:0005524">
    <property type="term" value="F:ATP binding"/>
    <property type="evidence" value="ECO:0007669"/>
    <property type="project" value="UniProtKB-KW"/>
</dbReference>
<dbReference type="Pfam" id="PF00672">
    <property type="entry name" value="HAMP"/>
    <property type="match status" value="1"/>
</dbReference>
<dbReference type="PRINTS" id="PR00344">
    <property type="entry name" value="BCTRLSENSOR"/>
</dbReference>
<evidence type="ECO:0000256" key="11">
    <source>
        <dbReference type="ARBA" id="ARBA00022840"/>
    </source>
</evidence>
<feature type="region of interest" description="Disordered" evidence="15">
    <location>
        <begin position="423"/>
        <end position="445"/>
    </location>
</feature>
<dbReference type="InterPro" id="IPR036890">
    <property type="entry name" value="HATPase_C_sf"/>
</dbReference>
<dbReference type="CDD" id="cd00082">
    <property type="entry name" value="HisKA"/>
    <property type="match status" value="1"/>
</dbReference>
<dbReference type="EC" id="2.7.13.3" evidence="3"/>
<evidence type="ECO:0000256" key="8">
    <source>
        <dbReference type="ARBA" id="ARBA00022692"/>
    </source>
</evidence>
<evidence type="ECO:0000259" key="17">
    <source>
        <dbReference type="PROSITE" id="PS50109"/>
    </source>
</evidence>
<dbReference type="EMBL" id="FBWK01000068">
    <property type="protein sequence ID" value="CUX64730.1"/>
    <property type="molecule type" value="Genomic_DNA"/>
</dbReference>
<evidence type="ECO:0000256" key="6">
    <source>
        <dbReference type="ARBA" id="ARBA00022553"/>
    </source>
</evidence>